<reference evidence="1 2" key="1">
    <citation type="journal article" date="2024" name="G3 (Bethesda)">
        <title>Genome assembly of Hibiscus sabdariffa L. provides insights into metabolisms of medicinal natural products.</title>
        <authorList>
            <person name="Kim T."/>
        </authorList>
    </citation>
    <scope>NUCLEOTIDE SEQUENCE [LARGE SCALE GENOMIC DNA]</scope>
    <source>
        <strain evidence="1">TK-2024</strain>
        <tissue evidence="1">Old leaves</tissue>
    </source>
</reference>
<dbReference type="EMBL" id="JBBPBN010000019">
    <property type="protein sequence ID" value="KAK9017990.1"/>
    <property type="molecule type" value="Genomic_DNA"/>
</dbReference>
<keyword evidence="2" id="KW-1185">Reference proteome</keyword>
<name>A0ABR2RYR4_9ROSI</name>
<dbReference type="Proteomes" id="UP001396334">
    <property type="component" value="Unassembled WGS sequence"/>
</dbReference>
<organism evidence="1 2">
    <name type="scientific">Hibiscus sabdariffa</name>
    <name type="common">roselle</name>
    <dbReference type="NCBI Taxonomy" id="183260"/>
    <lineage>
        <taxon>Eukaryota</taxon>
        <taxon>Viridiplantae</taxon>
        <taxon>Streptophyta</taxon>
        <taxon>Embryophyta</taxon>
        <taxon>Tracheophyta</taxon>
        <taxon>Spermatophyta</taxon>
        <taxon>Magnoliopsida</taxon>
        <taxon>eudicotyledons</taxon>
        <taxon>Gunneridae</taxon>
        <taxon>Pentapetalae</taxon>
        <taxon>rosids</taxon>
        <taxon>malvids</taxon>
        <taxon>Malvales</taxon>
        <taxon>Malvaceae</taxon>
        <taxon>Malvoideae</taxon>
        <taxon>Hibiscus</taxon>
    </lineage>
</organism>
<evidence type="ECO:0000313" key="2">
    <source>
        <dbReference type="Proteomes" id="UP001396334"/>
    </source>
</evidence>
<gene>
    <name evidence="1" type="ORF">V6N11_000980</name>
</gene>
<protein>
    <submittedName>
        <fullName evidence="1">Uncharacterized protein</fullName>
    </submittedName>
</protein>
<accession>A0ABR2RYR4</accession>
<proteinExistence type="predicted"/>
<sequence length="109" mass="11730">MFKVVQIDSVILRHPVTVVSAAVIHEELIVYPEDVEVLLPTAPPHVAGKFCPGEEIGAKRPVELAVDGDIAEAKIVIFGSAVSFKRLVGAAEPVDDVNMTLIHDRVGHE</sequence>
<evidence type="ECO:0000313" key="1">
    <source>
        <dbReference type="EMBL" id="KAK9017990.1"/>
    </source>
</evidence>
<comment type="caution">
    <text evidence="1">The sequence shown here is derived from an EMBL/GenBank/DDBJ whole genome shotgun (WGS) entry which is preliminary data.</text>
</comment>